<dbReference type="PROSITE" id="PS50928">
    <property type="entry name" value="ABC_TM1"/>
    <property type="match status" value="1"/>
</dbReference>
<evidence type="ECO:0000256" key="4">
    <source>
        <dbReference type="ARBA" id="ARBA00022692"/>
    </source>
</evidence>
<feature type="transmembrane region" description="Helical" evidence="7">
    <location>
        <begin position="42"/>
        <end position="64"/>
    </location>
</feature>
<evidence type="ECO:0000313" key="10">
    <source>
        <dbReference type="Proteomes" id="UP000183376"/>
    </source>
</evidence>
<dbReference type="Pfam" id="PF12911">
    <property type="entry name" value="OppC_N"/>
    <property type="match status" value="1"/>
</dbReference>
<feature type="transmembrane region" description="Helical" evidence="7">
    <location>
        <begin position="104"/>
        <end position="130"/>
    </location>
</feature>
<sequence length="307" mass="32971">MANPQITEPPAAGAAATSSYEFGTGARKQWQTILRRFVRHRLAMASLVVLVLLTLGAVFGAAVWKYDVTYTGGASFAPPSADHPLGTSQIGKDMLALVFQGTQYSLLIALVVAFMATIIGVTLGAVAGFLRGAVDTFVMRLVDLFLIVPQLALVAIAARAFPSSWFTVAIVLGLFSWMQVARINRGQTLSLSEREFIEAAKALGASNSRIIFKHILPNLTGIITVNATLAVATAVLSEAALSFIGLGVKPPDTSLGLIIIENYSQFQDRPWLFYAPFVVIVLISLTINFIGDGLRDAFDPRQTKVRA</sequence>
<reference evidence="9 10" key="1">
    <citation type="submission" date="2016-10" db="EMBL/GenBank/DDBJ databases">
        <authorList>
            <person name="de Groot N.N."/>
        </authorList>
    </citation>
    <scope>NUCLEOTIDE SEQUENCE [LARGE SCALE GENOMIC DNA]</scope>
    <source>
        <strain evidence="9 10">DSM 44149</strain>
    </source>
</reference>
<keyword evidence="3" id="KW-1003">Cell membrane</keyword>
<dbReference type="RefSeq" id="WP_030427645.1">
    <property type="nucleotide sequence ID" value="NZ_JOEF01000002.1"/>
</dbReference>
<dbReference type="PANTHER" id="PTHR43386:SF1">
    <property type="entry name" value="D,D-DIPEPTIDE TRANSPORT SYSTEM PERMEASE PROTEIN DDPC-RELATED"/>
    <property type="match status" value="1"/>
</dbReference>
<evidence type="ECO:0000256" key="7">
    <source>
        <dbReference type="RuleBase" id="RU363032"/>
    </source>
</evidence>
<evidence type="ECO:0000256" key="5">
    <source>
        <dbReference type="ARBA" id="ARBA00022989"/>
    </source>
</evidence>
<dbReference type="STRING" id="211114.SAMN04489726_4888"/>
<comment type="similarity">
    <text evidence="7">Belongs to the binding-protein-dependent transport system permease family.</text>
</comment>
<keyword evidence="10" id="KW-1185">Reference proteome</keyword>
<dbReference type="InterPro" id="IPR050366">
    <property type="entry name" value="BP-dependent_transpt_permease"/>
</dbReference>
<proteinExistence type="inferred from homology"/>
<evidence type="ECO:0000256" key="6">
    <source>
        <dbReference type="ARBA" id="ARBA00023136"/>
    </source>
</evidence>
<dbReference type="AlphaFoldDB" id="A0A1G9YKA1"/>
<evidence type="ECO:0000259" key="8">
    <source>
        <dbReference type="PROSITE" id="PS50928"/>
    </source>
</evidence>
<accession>A0A1G9YKA1</accession>
<feature type="domain" description="ABC transmembrane type-1" evidence="8">
    <location>
        <begin position="102"/>
        <end position="291"/>
    </location>
</feature>
<dbReference type="Gene3D" id="1.10.3720.10">
    <property type="entry name" value="MetI-like"/>
    <property type="match status" value="1"/>
</dbReference>
<dbReference type="Pfam" id="PF00528">
    <property type="entry name" value="BPD_transp_1"/>
    <property type="match status" value="1"/>
</dbReference>
<dbReference type="CDD" id="cd06261">
    <property type="entry name" value="TM_PBP2"/>
    <property type="match status" value="1"/>
</dbReference>
<feature type="transmembrane region" description="Helical" evidence="7">
    <location>
        <begin position="271"/>
        <end position="291"/>
    </location>
</feature>
<dbReference type="InterPro" id="IPR000515">
    <property type="entry name" value="MetI-like"/>
</dbReference>
<dbReference type="PANTHER" id="PTHR43386">
    <property type="entry name" value="OLIGOPEPTIDE TRANSPORT SYSTEM PERMEASE PROTEIN APPC"/>
    <property type="match status" value="1"/>
</dbReference>
<dbReference type="Proteomes" id="UP000183376">
    <property type="component" value="Chromosome I"/>
</dbReference>
<feature type="transmembrane region" description="Helical" evidence="7">
    <location>
        <begin position="137"/>
        <end position="158"/>
    </location>
</feature>
<keyword evidence="4 7" id="KW-0812">Transmembrane</keyword>
<feature type="transmembrane region" description="Helical" evidence="7">
    <location>
        <begin position="164"/>
        <end position="181"/>
    </location>
</feature>
<organism evidence="9 10">
    <name type="scientific">Allokutzneria albata</name>
    <name type="common">Kibdelosporangium albatum</name>
    <dbReference type="NCBI Taxonomy" id="211114"/>
    <lineage>
        <taxon>Bacteria</taxon>
        <taxon>Bacillati</taxon>
        <taxon>Actinomycetota</taxon>
        <taxon>Actinomycetes</taxon>
        <taxon>Pseudonocardiales</taxon>
        <taxon>Pseudonocardiaceae</taxon>
        <taxon>Allokutzneria</taxon>
    </lineage>
</organism>
<keyword evidence="6 7" id="KW-0472">Membrane</keyword>
<name>A0A1G9YKA1_ALLAB</name>
<evidence type="ECO:0000313" key="9">
    <source>
        <dbReference type="EMBL" id="SDN09547.1"/>
    </source>
</evidence>
<keyword evidence="5 7" id="KW-1133">Transmembrane helix</keyword>
<dbReference type="GO" id="GO:0055085">
    <property type="term" value="P:transmembrane transport"/>
    <property type="evidence" value="ECO:0007669"/>
    <property type="project" value="InterPro"/>
</dbReference>
<dbReference type="EMBL" id="LT629701">
    <property type="protein sequence ID" value="SDN09547.1"/>
    <property type="molecule type" value="Genomic_DNA"/>
</dbReference>
<dbReference type="InterPro" id="IPR035906">
    <property type="entry name" value="MetI-like_sf"/>
</dbReference>
<keyword evidence="2 7" id="KW-0813">Transport</keyword>
<dbReference type="SUPFAM" id="SSF161098">
    <property type="entry name" value="MetI-like"/>
    <property type="match status" value="1"/>
</dbReference>
<feature type="transmembrane region" description="Helical" evidence="7">
    <location>
        <begin position="219"/>
        <end position="244"/>
    </location>
</feature>
<gene>
    <name evidence="9" type="ORF">SAMN04489726_4888</name>
</gene>
<evidence type="ECO:0000256" key="3">
    <source>
        <dbReference type="ARBA" id="ARBA00022475"/>
    </source>
</evidence>
<dbReference type="GO" id="GO:0005886">
    <property type="term" value="C:plasma membrane"/>
    <property type="evidence" value="ECO:0007669"/>
    <property type="project" value="UniProtKB-SubCell"/>
</dbReference>
<protein>
    <submittedName>
        <fullName evidence="9">Peptide/nickel transport system permease protein</fullName>
    </submittedName>
</protein>
<evidence type="ECO:0000256" key="2">
    <source>
        <dbReference type="ARBA" id="ARBA00022448"/>
    </source>
</evidence>
<dbReference type="InterPro" id="IPR025966">
    <property type="entry name" value="OppC_N"/>
</dbReference>
<comment type="subcellular location">
    <subcellularLocation>
        <location evidence="1 7">Cell membrane</location>
        <topology evidence="1 7">Multi-pass membrane protein</topology>
    </subcellularLocation>
</comment>
<evidence type="ECO:0000256" key="1">
    <source>
        <dbReference type="ARBA" id="ARBA00004651"/>
    </source>
</evidence>
<dbReference type="eggNOG" id="COG1173">
    <property type="taxonomic scope" value="Bacteria"/>
</dbReference>